<comment type="caution">
    <text evidence="1">The sequence shown here is derived from an EMBL/GenBank/DDBJ whole genome shotgun (WGS) entry which is preliminary data.</text>
</comment>
<evidence type="ECO:0000313" key="2">
    <source>
        <dbReference type="Proteomes" id="UP000640335"/>
    </source>
</evidence>
<name>A0ABR8Q618_9CLOT</name>
<dbReference type="EMBL" id="JACSQZ010000046">
    <property type="protein sequence ID" value="MBD7915835.1"/>
    <property type="molecule type" value="Genomic_DNA"/>
</dbReference>
<gene>
    <name evidence="1" type="ORF">H9660_11835</name>
</gene>
<dbReference type="Proteomes" id="UP000640335">
    <property type="component" value="Unassembled WGS sequence"/>
</dbReference>
<reference evidence="1 2" key="1">
    <citation type="submission" date="2020-08" db="EMBL/GenBank/DDBJ databases">
        <title>A Genomic Blueprint of the Chicken Gut Microbiome.</title>
        <authorList>
            <person name="Gilroy R."/>
            <person name="Ravi A."/>
            <person name="Getino M."/>
            <person name="Pursley I."/>
            <person name="Horton D.L."/>
            <person name="Alikhan N.-F."/>
            <person name="Baker D."/>
            <person name="Gharbi K."/>
            <person name="Hall N."/>
            <person name="Watson M."/>
            <person name="Adriaenssens E.M."/>
            <person name="Foster-Nyarko E."/>
            <person name="Jarju S."/>
            <person name="Secka A."/>
            <person name="Antonio M."/>
            <person name="Oren A."/>
            <person name="Chaudhuri R."/>
            <person name="La Ragione R.M."/>
            <person name="Hildebrand F."/>
            <person name="Pallen M.J."/>
        </authorList>
    </citation>
    <scope>NUCLEOTIDE SEQUENCE [LARGE SCALE GENOMIC DNA]</scope>
    <source>
        <strain evidence="1 2">Sa3CUN1</strain>
    </source>
</reference>
<protein>
    <submittedName>
        <fullName evidence="1">Uncharacterized protein</fullName>
    </submittedName>
</protein>
<dbReference type="PANTHER" id="PTHR23143:SF31">
    <property type="entry name" value="GOLGIN SUBFAMILY A MEMBER 6-LIKE PROTEIN 1-RELATED"/>
    <property type="match status" value="1"/>
</dbReference>
<dbReference type="RefSeq" id="WP_191750588.1">
    <property type="nucleotide sequence ID" value="NZ_JACSQZ010000046.1"/>
</dbReference>
<organism evidence="1 2">
    <name type="scientific">Clostridium gallinarum</name>
    <dbReference type="NCBI Taxonomy" id="2762246"/>
    <lineage>
        <taxon>Bacteria</taxon>
        <taxon>Bacillati</taxon>
        <taxon>Bacillota</taxon>
        <taxon>Clostridia</taxon>
        <taxon>Eubacteriales</taxon>
        <taxon>Clostridiaceae</taxon>
        <taxon>Clostridium</taxon>
    </lineage>
</organism>
<accession>A0ABR8Q618</accession>
<dbReference type="PANTHER" id="PTHR23143">
    <property type="entry name" value="TRICHOHYALIN-RELATED"/>
    <property type="match status" value="1"/>
</dbReference>
<proteinExistence type="predicted"/>
<keyword evidence="2" id="KW-1185">Reference proteome</keyword>
<evidence type="ECO:0000313" key="1">
    <source>
        <dbReference type="EMBL" id="MBD7915835.1"/>
    </source>
</evidence>
<sequence length="422" mass="48736">MSNNFNIESNIERDKDDLKFIPLNIMEPFTDKNSNWFPTIDSTLPTFNNIPDGFVFGFASPIDNSNLQGTSLKTLDFTQKNDLNMQNAQDKNEFEEDFDLYYPSETLGEELFSYNKDNNCKDNNYSQNMKNKGTYKNNNMNWQNGNMNNQNPNMSWQNGNMNNQNPNVNWQSGNMNNQNPNVNWQSGNMNNQNPNVNWQSGNMNNQNPNMNWQSGNMNNQNPNMNWQNGNMNNLNSNMNWQSGNMNNQNPNMNCQNGNVNNTSNNTNWQNGNVNNTSNNTNWQNGNVNNTNNNTNWENGNVNNQNNDINCKNGNTSNQNNNINMNNKNDVLDNNMSMPIIQNRNGVFQEPIHMELLRNLDFEDYLDIGFRGEENKNNEGENIFTIIKDDKSIIDTFRAYNIPKPIYEMIIKKIISITVESSK</sequence>
<dbReference type="InterPro" id="IPR026737">
    <property type="entry name" value="GOLGA6L"/>
</dbReference>